<dbReference type="InterPro" id="IPR000639">
    <property type="entry name" value="Epox_hydrolase-like"/>
</dbReference>
<keyword evidence="1 3" id="KW-0378">Hydrolase</keyword>
<dbReference type="InterPro" id="IPR029058">
    <property type="entry name" value="AB_hydrolase_fold"/>
</dbReference>
<organism evidence="3 4">
    <name type="scientific">Panacibacter microcysteis</name>
    <dbReference type="NCBI Taxonomy" id="2793269"/>
    <lineage>
        <taxon>Bacteria</taxon>
        <taxon>Pseudomonadati</taxon>
        <taxon>Bacteroidota</taxon>
        <taxon>Chitinophagia</taxon>
        <taxon>Chitinophagales</taxon>
        <taxon>Chitinophagaceae</taxon>
        <taxon>Panacibacter</taxon>
    </lineage>
</organism>
<comment type="caution">
    <text evidence="3">The sequence shown here is derived from an EMBL/GenBank/DDBJ whole genome shotgun (WGS) entry which is preliminary data.</text>
</comment>
<dbReference type="SUPFAM" id="SSF53474">
    <property type="entry name" value="alpha/beta-Hydrolases"/>
    <property type="match status" value="1"/>
</dbReference>
<reference evidence="3" key="1">
    <citation type="submission" date="2020-11" db="EMBL/GenBank/DDBJ databases">
        <title>Bacterial whole genome sequence for Panacibacter sp. DH6.</title>
        <authorList>
            <person name="Le V."/>
            <person name="Ko S."/>
            <person name="Ahn C.-Y."/>
            <person name="Oh H.-M."/>
        </authorList>
    </citation>
    <scope>NUCLEOTIDE SEQUENCE</scope>
    <source>
        <strain evidence="3">DH6</strain>
    </source>
</reference>
<name>A0A931GX66_9BACT</name>
<dbReference type="PANTHER" id="PTHR43798:SF31">
    <property type="entry name" value="AB HYDROLASE SUPERFAMILY PROTEIN YCLE"/>
    <property type="match status" value="1"/>
</dbReference>
<proteinExistence type="predicted"/>
<dbReference type="PANTHER" id="PTHR43798">
    <property type="entry name" value="MONOACYLGLYCEROL LIPASE"/>
    <property type="match status" value="1"/>
</dbReference>
<evidence type="ECO:0000313" key="3">
    <source>
        <dbReference type="EMBL" id="MBG9377458.1"/>
    </source>
</evidence>
<evidence type="ECO:0000256" key="1">
    <source>
        <dbReference type="ARBA" id="ARBA00022801"/>
    </source>
</evidence>
<dbReference type="Pfam" id="PF12697">
    <property type="entry name" value="Abhydrolase_6"/>
    <property type="match status" value="1"/>
</dbReference>
<dbReference type="PRINTS" id="PR00111">
    <property type="entry name" value="ABHYDROLASE"/>
</dbReference>
<dbReference type="Proteomes" id="UP000628448">
    <property type="component" value="Unassembled WGS sequence"/>
</dbReference>
<dbReference type="AlphaFoldDB" id="A0A931GX66"/>
<evidence type="ECO:0000313" key="4">
    <source>
        <dbReference type="Proteomes" id="UP000628448"/>
    </source>
</evidence>
<dbReference type="GO" id="GO:0016020">
    <property type="term" value="C:membrane"/>
    <property type="evidence" value="ECO:0007669"/>
    <property type="project" value="TreeGrafter"/>
</dbReference>
<evidence type="ECO:0000259" key="2">
    <source>
        <dbReference type="Pfam" id="PF12697"/>
    </source>
</evidence>
<accession>A0A931GX66</accession>
<dbReference type="PRINTS" id="PR00412">
    <property type="entry name" value="EPOXHYDRLASE"/>
</dbReference>
<dbReference type="InterPro" id="IPR050266">
    <property type="entry name" value="AB_hydrolase_sf"/>
</dbReference>
<dbReference type="GO" id="GO:0016787">
    <property type="term" value="F:hydrolase activity"/>
    <property type="evidence" value="ECO:0007669"/>
    <property type="project" value="UniProtKB-KW"/>
</dbReference>
<dbReference type="RefSeq" id="WP_196991539.1">
    <property type="nucleotide sequence ID" value="NZ_JADWYR010000002.1"/>
</dbReference>
<feature type="domain" description="AB hydrolase-1" evidence="2">
    <location>
        <begin position="24"/>
        <end position="259"/>
    </location>
</feature>
<gene>
    <name evidence="3" type="ORF">I5907_14535</name>
</gene>
<dbReference type="EMBL" id="JADWYR010000002">
    <property type="protein sequence ID" value="MBG9377458.1"/>
    <property type="molecule type" value="Genomic_DNA"/>
</dbReference>
<dbReference type="InterPro" id="IPR000073">
    <property type="entry name" value="AB_hydrolase_1"/>
</dbReference>
<keyword evidence="4" id="KW-1185">Reference proteome</keyword>
<sequence length="270" mass="30056">MHKKFQHINASVSYTLTGIKEPVIVLVHGFGEDATVWNEQVGFLKENHRLLIPDLPGSGNSFFKNAEVASSIDDFAEMIAALLIHEKISHCIMLGHSMGGYITLAFAAKYPDMLEGFGLIHSTAFADSDEKKQNRLKGITMMQEYGGYAFLKTTTPNLFSEAYKRNNASGVAALIEKGKDFLTAALQQYYQAMMQRPDRTDVLECSKVPVLFIIGTEDVAAPMNDMLKQTHLPGISFIHILNETGHMGMWEKPLEVNEAVDSFVRYVQSS</sequence>
<dbReference type="Gene3D" id="3.40.50.1820">
    <property type="entry name" value="alpha/beta hydrolase"/>
    <property type="match status" value="1"/>
</dbReference>
<protein>
    <submittedName>
        <fullName evidence="3">Alpha/beta hydrolase</fullName>
    </submittedName>
</protein>